<dbReference type="InterPro" id="IPR019606">
    <property type="entry name" value="GerMN"/>
</dbReference>
<feature type="chain" id="PRO_5001971173" description="GerMN domain-containing protein" evidence="1">
    <location>
        <begin position="26"/>
        <end position="234"/>
    </location>
</feature>
<dbReference type="AlphaFoldDB" id="A0A0A0JAL0"/>
<dbReference type="PROSITE" id="PS51257">
    <property type="entry name" value="PROKAR_LIPOPROTEIN"/>
    <property type="match status" value="1"/>
</dbReference>
<protein>
    <recommendedName>
        <fullName evidence="2">GerMN domain-containing protein</fullName>
    </recommendedName>
</protein>
<comment type="caution">
    <text evidence="3">The sequence shown here is derived from an EMBL/GenBank/DDBJ whole genome shotgun (WGS) entry which is preliminary data.</text>
</comment>
<dbReference type="eggNOG" id="COG5401">
    <property type="taxonomic scope" value="Bacteria"/>
</dbReference>
<gene>
    <name evidence="3" type="ORF">N802_16435</name>
</gene>
<evidence type="ECO:0000259" key="2">
    <source>
        <dbReference type="SMART" id="SM00909"/>
    </source>
</evidence>
<reference evidence="3 4" key="1">
    <citation type="submission" date="2013-08" db="EMBL/GenBank/DDBJ databases">
        <title>The genome sequence of Knoellia sinensis.</title>
        <authorList>
            <person name="Zhu W."/>
            <person name="Wang G."/>
        </authorList>
    </citation>
    <scope>NUCLEOTIDE SEQUENCE [LARGE SCALE GENOMIC DNA]</scope>
    <source>
        <strain evidence="3 4">KCTC 19936</strain>
    </source>
</reference>
<name>A0A0A0JAL0_9MICO</name>
<evidence type="ECO:0000256" key="1">
    <source>
        <dbReference type="SAM" id="SignalP"/>
    </source>
</evidence>
<evidence type="ECO:0000313" key="4">
    <source>
        <dbReference type="Proteomes" id="UP000030002"/>
    </source>
</evidence>
<dbReference type="Pfam" id="PF10646">
    <property type="entry name" value="Germane"/>
    <property type="match status" value="1"/>
</dbReference>
<dbReference type="EMBL" id="AVPJ01000005">
    <property type="protein sequence ID" value="KGN33027.1"/>
    <property type="molecule type" value="Genomic_DNA"/>
</dbReference>
<evidence type="ECO:0000313" key="3">
    <source>
        <dbReference type="EMBL" id="KGN33027.1"/>
    </source>
</evidence>
<dbReference type="OrthoDB" id="3774064at2"/>
<dbReference type="Proteomes" id="UP000030002">
    <property type="component" value="Unassembled WGS sequence"/>
</dbReference>
<dbReference type="STRING" id="1385520.N802_16435"/>
<accession>A0A0A0JAL0</accession>
<keyword evidence="1" id="KW-0732">Signal</keyword>
<feature type="signal peptide" evidence="1">
    <location>
        <begin position="1"/>
        <end position="25"/>
    </location>
</feature>
<dbReference type="SMART" id="SM00909">
    <property type="entry name" value="Germane"/>
    <property type="match status" value="1"/>
</dbReference>
<organism evidence="3 4">
    <name type="scientific">Knoellia sinensis KCTC 19936</name>
    <dbReference type="NCBI Taxonomy" id="1385520"/>
    <lineage>
        <taxon>Bacteria</taxon>
        <taxon>Bacillati</taxon>
        <taxon>Actinomycetota</taxon>
        <taxon>Actinomycetes</taxon>
        <taxon>Micrococcales</taxon>
        <taxon>Intrasporangiaceae</taxon>
        <taxon>Knoellia</taxon>
    </lineage>
</organism>
<feature type="domain" description="GerMN" evidence="2">
    <location>
        <begin position="74"/>
        <end position="163"/>
    </location>
</feature>
<proteinExistence type="predicted"/>
<keyword evidence="4" id="KW-1185">Reference proteome</keyword>
<dbReference type="RefSeq" id="WP_052109681.1">
    <property type="nucleotide sequence ID" value="NZ_AVPJ01000005.1"/>
</dbReference>
<sequence>MTRSRAVLALMAAALLIAGCGVSLQDEPERIDRDRATPGTTAPSAEAGQLEATVYLVRDDRLVPVQRRLRRTDGTELLRSLFAGPLADERKLGLRTALLPGLAAGRVSLVDSVAVVEVPAQVAQREGPDHVLAVAQIVFTLTTAEGVRSVQLARSGTPTPAPAGDGHLVVRPLTRADFVDKAPTQSPGRLRRPELAMYGSGVASPCVPTPAGRKLTCEVKGDRDECSIEIRATS</sequence>